<dbReference type="InterPro" id="IPR025202">
    <property type="entry name" value="PLD-like_dom"/>
</dbReference>
<keyword evidence="4" id="KW-1185">Reference proteome</keyword>
<evidence type="ECO:0000259" key="1">
    <source>
        <dbReference type="PROSITE" id="PS51192"/>
    </source>
</evidence>
<dbReference type="CDD" id="cd18032">
    <property type="entry name" value="DEXHc_RE_I_III_res"/>
    <property type="match status" value="1"/>
</dbReference>
<gene>
    <name evidence="3" type="ORF">QOZ93_000588</name>
</gene>
<dbReference type="Gene3D" id="3.30.870.10">
    <property type="entry name" value="Endonuclease Chain A"/>
    <property type="match status" value="1"/>
</dbReference>
<dbReference type="CDD" id="cd18799">
    <property type="entry name" value="SF2_C_EcoAI-like"/>
    <property type="match status" value="1"/>
</dbReference>
<dbReference type="SMART" id="SM00490">
    <property type="entry name" value="HELICc"/>
    <property type="match status" value="1"/>
</dbReference>
<dbReference type="PANTHER" id="PTHR47396:SF1">
    <property type="entry name" value="ATP-DEPENDENT HELICASE IRC3-RELATED"/>
    <property type="match status" value="1"/>
</dbReference>
<keyword evidence="3" id="KW-0547">Nucleotide-binding</keyword>
<evidence type="ECO:0000313" key="4">
    <source>
        <dbReference type="Proteomes" id="UP001224418"/>
    </source>
</evidence>
<dbReference type="GO" id="GO:0004386">
    <property type="term" value="F:helicase activity"/>
    <property type="evidence" value="ECO:0007669"/>
    <property type="project" value="UniProtKB-KW"/>
</dbReference>
<dbReference type="InterPro" id="IPR014001">
    <property type="entry name" value="Helicase_ATP-bd"/>
</dbReference>
<proteinExistence type="predicted"/>
<sequence>MNSERLTDVCLDEINENKFINNNCITGDKDFLLNRLKVSFKKAKSIDIIVSFLMESGVKLLKNELKEVLNKKIPIRILTGNYLNITQPQALYMLKDILGEHVDLRFYNVKNKSFHPKAYIFHYEDDGEIFIGSSNMSCSALTYGIEWNYKIIKNKNKDDFNHFYGVFEDLFLNHSIIVDENELKRYSQNWIRPKVFKDIEKTSLNNNIEDDETVSSVIPMFEPRGAQIEALYELKKSREENFDKALIVAATGVGKTYLAAFDSRKFKRVLFIAHREEIIKQAATSFKNVRPNDSTGFFYSDTKEINKDMIFALVQTLGKEEYLNEKYFKEDYFDYIVIDEFHHATANNYKNILDYFKPKFLLGLTATPERLDNKDVFSLCDYNTVYEVRLREAINKGWLVPFRYYGIYDDTVNYNDIEYKKGKYNEKALEKALTLSKRAELILKNYEKYKSERALGFCSSKHHAEYMAKYFSTHGIEAAAVYSKSTSFNKDTSIKNTVEFKEIIQEKELSKEEKVNYYDIDKGIIKENNSYWMDRNEAITKLTKGEINIIFSVDMFNEGLDIPSVDLVMFLRPTESPTVFLQQLGRGLRKFKGKNYLNVLDFIGNYKKANLIPFFLTGKSNVNTSTNSTNKTSNTNIDSQDYPEDCIVDFDFRLIDIFKKQEREQLKLQEIIKEEFYRIKDDLNHRPSRLEFFTYIDDSVYENMRSKSKFNVFNDYINFLKSLNELKEEEKFLENDSLAYKFINMLETTSMSKTYKIPVLLAFYNKGDIKFSISDDDIYNVFKEFYDEGSNSVDLLRHKNTKDFKSWNKDKYVKLAKDNPIKFLNKTHGDFFSINKDVFCLNEELKIYKDNASFKEHFKDVIDYRTKQYYKNRFKDGK</sequence>
<protein>
    <submittedName>
        <fullName evidence="3">Superfamily II DNA or RNA helicase/HKD family nuclease</fullName>
    </submittedName>
</protein>
<dbReference type="PANTHER" id="PTHR47396">
    <property type="entry name" value="TYPE I RESTRICTION ENZYME ECOKI R PROTEIN"/>
    <property type="match status" value="1"/>
</dbReference>
<comment type="caution">
    <text evidence="3">The sequence shown here is derived from an EMBL/GenBank/DDBJ whole genome shotgun (WGS) entry which is preliminary data.</text>
</comment>
<dbReference type="Gene3D" id="3.40.50.300">
    <property type="entry name" value="P-loop containing nucleotide triphosphate hydrolases"/>
    <property type="match status" value="2"/>
</dbReference>
<dbReference type="SUPFAM" id="SSF56024">
    <property type="entry name" value="Phospholipase D/nuclease"/>
    <property type="match status" value="1"/>
</dbReference>
<dbReference type="SUPFAM" id="SSF52540">
    <property type="entry name" value="P-loop containing nucleoside triphosphate hydrolases"/>
    <property type="match status" value="1"/>
</dbReference>
<keyword evidence="3" id="KW-0067">ATP-binding</keyword>
<accession>A0ABU0JP66</accession>
<dbReference type="PROSITE" id="PS51194">
    <property type="entry name" value="HELICASE_CTER"/>
    <property type="match status" value="1"/>
</dbReference>
<organism evidence="3 4">
    <name type="scientific">Hathewaya limosa</name>
    <name type="common">Clostridium limosum</name>
    <dbReference type="NCBI Taxonomy" id="1536"/>
    <lineage>
        <taxon>Bacteria</taxon>
        <taxon>Bacillati</taxon>
        <taxon>Bacillota</taxon>
        <taxon>Clostridia</taxon>
        <taxon>Eubacteriales</taxon>
        <taxon>Clostridiaceae</taxon>
        <taxon>Hathewaya</taxon>
    </lineage>
</organism>
<dbReference type="EMBL" id="JAUSWN010000003">
    <property type="protein sequence ID" value="MDQ0478860.1"/>
    <property type="molecule type" value="Genomic_DNA"/>
</dbReference>
<dbReference type="InterPro" id="IPR001650">
    <property type="entry name" value="Helicase_C-like"/>
</dbReference>
<dbReference type="InterPro" id="IPR006935">
    <property type="entry name" value="Helicase/UvrB_N"/>
</dbReference>
<dbReference type="Pfam" id="PF13091">
    <property type="entry name" value="PLDc_2"/>
    <property type="match status" value="1"/>
</dbReference>
<dbReference type="SMART" id="SM00487">
    <property type="entry name" value="DEXDc"/>
    <property type="match status" value="1"/>
</dbReference>
<dbReference type="Pfam" id="PF04851">
    <property type="entry name" value="ResIII"/>
    <property type="match status" value="1"/>
</dbReference>
<name>A0ABU0JP66_HATLI</name>
<keyword evidence="3" id="KW-0378">Hydrolase</keyword>
<dbReference type="InterPro" id="IPR027417">
    <property type="entry name" value="P-loop_NTPase"/>
</dbReference>
<feature type="domain" description="Helicase C-terminal" evidence="2">
    <location>
        <begin position="441"/>
        <end position="630"/>
    </location>
</feature>
<dbReference type="Pfam" id="PF00271">
    <property type="entry name" value="Helicase_C"/>
    <property type="match status" value="1"/>
</dbReference>
<feature type="domain" description="Helicase ATP-binding" evidence="1">
    <location>
        <begin position="236"/>
        <end position="386"/>
    </location>
</feature>
<dbReference type="PROSITE" id="PS51192">
    <property type="entry name" value="HELICASE_ATP_BIND_1"/>
    <property type="match status" value="1"/>
</dbReference>
<reference evidence="3 4" key="1">
    <citation type="submission" date="2023-07" db="EMBL/GenBank/DDBJ databases">
        <title>Genomic Encyclopedia of Type Strains, Phase IV (KMG-IV): sequencing the most valuable type-strain genomes for metagenomic binning, comparative biology and taxonomic classification.</title>
        <authorList>
            <person name="Goeker M."/>
        </authorList>
    </citation>
    <scope>NUCLEOTIDE SEQUENCE [LARGE SCALE GENOMIC DNA]</scope>
    <source>
        <strain evidence="3 4">DSM 1400</strain>
    </source>
</reference>
<evidence type="ECO:0000259" key="2">
    <source>
        <dbReference type="PROSITE" id="PS51194"/>
    </source>
</evidence>
<dbReference type="InterPro" id="IPR050742">
    <property type="entry name" value="Helicase_Restrict-Modif_Enz"/>
</dbReference>
<dbReference type="Proteomes" id="UP001224418">
    <property type="component" value="Unassembled WGS sequence"/>
</dbReference>
<dbReference type="CDD" id="cd09205">
    <property type="entry name" value="PLDc_N_DEXD_b3"/>
    <property type="match status" value="1"/>
</dbReference>
<evidence type="ECO:0000313" key="3">
    <source>
        <dbReference type="EMBL" id="MDQ0478860.1"/>
    </source>
</evidence>
<keyword evidence="3" id="KW-0347">Helicase</keyword>